<accession>A0A5N7BFL8</accession>
<keyword evidence="2" id="KW-1185">Reference proteome</keyword>
<dbReference type="Proteomes" id="UP000326198">
    <property type="component" value="Unassembled WGS sequence"/>
</dbReference>
<evidence type="ECO:0000313" key="1">
    <source>
        <dbReference type="EMBL" id="KAE8380574.1"/>
    </source>
</evidence>
<dbReference type="EMBL" id="ML736180">
    <property type="protein sequence ID" value="KAE8380574.1"/>
    <property type="molecule type" value="Genomic_DNA"/>
</dbReference>
<dbReference type="OrthoDB" id="3932329at2759"/>
<organism evidence="1 2">
    <name type="scientific">Aspergillus bertholletiae</name>
    <dbReference type="NCBI Taxonomy" id="1226010"/>
    <lineage>
        <taxon>Eukaryota</taxon>
        <taxon>Fungi</taxon>
        <taxon>Dikarya</taxon>
        <taxon>Ascomycota</taxon>
        <taxon>Pezizomycotina</taxon>
        <taxon>Eurotiomycetes</taxon>
        <taxon>Eurotiomycetidae</taxon>
        <taxon>Eurotiales</taxon>
        <taxon>Aspergillaceae</taxon>
        <taxon>Aspergillus</taxon>
        <taxon>Aspergillus subgen. Circumdati</taxon>
    </lineage>
</organism>
<evidence type="ECO:0000313" key="2">
    <source>
        <dbReference type="Proteomes" id="UP000326198"/>
    </source>
</evidence>
<name>A0A5N7BFL8_9EURO</name>
<protein>
    <submittedName>
        <fullName evidence="1">Uncharacterized protein</fullName>
    </submittedName>
</protein>
<gene>
    <name evidence="1" type="ORF">BDV26DRAFT_279480</name>
</gene>
<reference evidence="1 2" key="1">
    <citation type="submission" date="2019-04" db="EMBL/GenBank/DDBJ databases">
        <title>Friends and foes A comparative genomics studyof 23 Aspergillus species from section Flavi.</title>
        <authorList>
            <consortium name="DOE Joint Genome Institute"/>
            <person name="Kjaerbolling I."/>
            <person name="Vesth T."/>
            <person name="Frisvad J.C."/>
            <person name="Nybo J.L."/>
            <person name="Theobald S."/>
            <person name="Kildgaard S."/>
            <person name="Isbrandt T."/>
            <person name="Kuo A."/>
            <person name="Sato A."/>
            <person name="Lyhne E.K."/>
            <person name="Kogle M.E."/>
            <person name="Wiebenga A."/>
            <person name="Kun R.S."/>
            <person name="Lubbers R.J."/>
            <person name="Makela M.R."/>
            <person name="Barry K."/>
            <person name="Chovatia M."/>
            <person name="Clum A."/>
            <person name="Daum C."/>
            <person name="Haridas S."/>
            <person name="He G."/>
            <person name="LaButti K."/>
            <person name="Lipzen A."/>
            <person name="Mondo S."/>
            <person name="Riley R."/>
            <person name="Salamov A."/>
            <person name="Simmons B.A."/>
            <person name="Magnuson J.K."/>
            <person name="Henrissat B."/>
            <person name="Mortensen U.H."/>
            <person name="Larsen T.O."/>
            <person name="Devries R.P."/>
            <person name="Grigoriev I.V."/>
            <person name="Machida M."/>
            <person name="Baker S.E."/>
            <person name="Andersen M.R."/>
        </authorList>
    </citation>
    <scope>NUCLEOTIDE SEQUENCE [LARGE SCALE GENOMIC DNA]</scope>
    <source>
        <strain evidence="1 2">IBT 29228</strain>
    </source>
</reference>
<dbReference type="AlphaFoldDB" id="A0A5N7BFL8"/>
<proteinExistence type="predicted"/>
<sequence length="347" mass="41867">MLMCTPARYFAYYTRRCRFDKGYWAQDISCVICGVPNFVMEERIRDKNLERYKWFTLQAIRAENYHYEKDWDTVSLSNHDLPLEVLELDEIEIHGVHYGERLERLEPSRFNKVLSELVHDICTEYPYATVHPECLNMMRRLVEYRRVLIKTGVAAGPKQPTTLSQFYEMFEQRITRAQSNDYYPTGLSGTLLPLRVIEPHYYYFQDTNLYRNFSWAWGEQRAYVEALPNELQDMFYNNLHPFVNPMQICDRSLPSWMWRDMLFNQQDYPAISNTDDDVPTYGAEGVWNWERLVRTLAQVEVFEPGNPLQHAPLRLRNRRRIWRILEKAKDEDIEEWFDAKRESWNYW</sequence>